<keyword evidence="2" id="KW-1185">Reference proteome</keyword>
<evidence type="ECO:0000313" key="2">
    <source>
        <dbReference type="Proteomes" id="UP000824890"/>
    </source>
</evidence>
<name>A0ABQ8BI37_BRANA</name>
<feature type="non-terminal residue" evidence="1">
    <location>
        <position position="119"/>
    </location>
</feature>
<gene>
    <name evidence="1" type="ORF">HID58_043486</name>
</gene>
<protein>
    <submittedName>
        <fullName evidence="1">Uncharacterized protein</fullName>
    </submittedName>
</protein>
<dbReference type="EMBL" id="JAGKQM010000011">
    <property type="protein sequence ID" value="KAH0903983.1"/>
    <property type="molecule type" value="Genomic_DNA"/>
</dbReference>
<reference evidence="1 2" key="1">
    <citation type="submission" date="2021-05" db="EMBL/GenBank/DDBJ databases">
        <title>Genome Assembly of Synthetic Allotetraploid Brassica napus Reveals Homoeologous Exchanges between Subgenomes.</title>
        <authorList>
            <person name="Davis J.T."/>
        </authorList>
    </citation>
    <scope>NUCLEOTIDE SEQUENCE [LARGE SCALE GENOMIC DNA]</scope>
    <source>
        <strain evidence="2">cv. Da-Ae</strain>
        <tissue evidence="1">Seedling</tissue>
    </source>
</reference>
<evidence type="ECO:0000313" key="1">
    <source>
        <dbReference type="EMBL" id="KAH0903983.1"/>
    </source>
</evidence>
<accession>A0ABQ8BI37</accession>
<dbReference type="Proteomes" id="UP000824890">
    <property type="component" value="Unassembled WGS sequence"/>
</dbReference>
<proteinExistence type="predicted"/>
<comment type="caution">
    <text evidence="1">The sequence shown here is derived from an EMBL/GenBank/DDBJ whole genome shotgun (WGS) entry which is preliminary data.</text>
</comment>
<organism evidence="1 2">
    <name type="scientific">Brassica napus</name>
    <name type="common">Rape</name>
    <dbReference type="NCBI Taxonomy" id="3708"/>
    <lineage>
        <taxon>Eukaryota</taxon>
        <taxon>Viridiplantae</taxon>
        <taxon>Streptophyta</taxon>
        <taxon>Embryophyta</taxon>
        <taxon>Tracheophyta</taxon>
        <taxon>Spermatophyta</taxon>
        <taxon>Magnoliopsida</taxon>
        <taxon>eudicotyledons</taxon>
        <taxon>Gunneridae</taxon>
        <taxon>Pentapetalae</taxon>
        <taxon>rosids</taxon>
        <taxon>malvids</taxon>
        <taxon>Brassicales</taxon>
        <taxon>Brassicaceae</taxon>
        <taxon>Brassiceae</taxon>
        <taxon>Brassica</taxon>
    </lineage>
</organism>
<sequence>MANSFTLLGDLKAGRCSTTAKSTLMQRSVNANRLSICRERFTKGSVYMMSGFDETQNFRLSDAPSPYVSLMALFLKVARVSEAYQMNFSDSICTTSYLHCRTRTDNYLLFTRGVLLNAL</sequence>